<keyword evidence="2" id="KW-1185">Reference proteome</keyword>
<evidence type="ECO:0000313" key="1">
    <source>
        <dbReference type="EMBL" id="KEQ06677.1"/>
    </source>
</evidence>
<comment type="caution">
    <text evidence="1">The sequence shown here is derived from an EMBL/GenBank/DDBJ whole genome shotgun (WGS) entry which is preliminary data.</text>
</comment>
<sequence length="659" mass="69606">MAVLDQITEEISHFVGFFHLSLEEARQRESYNDFSFKTTLHGVDSRLVEEAPFAAPHALDDYDPILNYRPVAPIFPAAPAFYLPPALLDVAPENLRVEVFAQEASLRTPMPFHTGGKATAPALEPPGSLATYAQQHIVLSDNDVFSVGGHGFSISGNPVALAELLSMAEPVLAVSPLGELEAPGSAAEMIDLVETVAESLEHLIDGAGSHQVAQASTLSGVYVNGVAVEQAPSLEDYHSFDEGEDDGAIVEAEWGGEGSQPPPASVTITMGDNTLVNDVLVKNLWTAAKVTVVQGDHVEVNAVVQINAVWDTDSIGSTVAGWGASNSANDLFNIASFDHDDSAGSQQLAGASRPDLYPSYWNVTTVTGDLMIVNWIEQLIFMSDADMGIVSASGAYSTIISGDNTAVNHTTITELGFGYDLIIIGGSVYDANIIQQVNVLFDNDAVTTTDGFESAEAGTVSASGNLLWNQASIYTIGAAERFGELSDAYRDAVASLQSGSANLSDEVLHDSAFAGLAGLRVLHVQGDFINVQYIKQTSIIGDNDQILLAMDALTPNNDASWTVQAGGNTLINNAAILDLDSFGKTYVGGEQYSQETLIQANFISSQPELASHDPGTLATEAVLFLDDTMLEADPAPEGGSYWPADSAGGQDDGLQTLLA</sequence>
<name>A0A922TAT9_9HYPH</name>
<dbReference type="AlphaFoldDB" id="A0A922TAT9"/>
<organism evidence="1 2">
    <name type="scientific">Pseudorhizobium pelagicum</name>
    <dbReference type="NCBI Taxonomy" id="1509405"/>
    <lineage>
        <taxon>Bacteria</taxon>
        <taxon>Pseudomonadati</taxon>
        <taxon>Pseudomonadota</taxon>
        <taxon>Alphaproteobacteria</taxon>
        <taxon>Hyphomicrobiales</taxon>
        <taxon>Rhizobiaceae</taxon>
        <taxon>Rhizobium/Agrobacterium group</taxon>
        <taxon>Pseudorhizobium</taxon>
    </lineage>
</organism>
<dbReference type="EMBL" id="JOKJ01000015">
    <property type="protein sequence ID" value="KEQ06677.1"/>
    <property type="molecule type" value="Genomic_DNA"/>
</dbReference>
<accession>A0A922TAT9</accession>
<protein>
    <recommendedName>
        <fullName evidence="3">Type I secretion protein</fullName>
    </recommendedName>
</protein>
<dbReference type="RefSeq" id="WP_037167725.1">
    <property type="nucleotide sequence ID" value="NZ_JOKI01000018.1"/>
</dbReference>
<reference evidence="1 2" key="1">
    <citation type="submission" date="2014-06" db="EMBL/GenBank/DDBJ databases">
        <title>Rhizobium pelagicum/R2-400B4.</title>
        <authorList>
            <person name="Kimes N.E."/>
            <person name="Lopez-Perez M."/>
        </authorList>
    </citation>
    <scope>NUCLEOTIDE SEQUENCE [LARGE SCALE GENOMIC DNA]</scope>
    <source>
        <strain evidence="1 2">R2-400B4</strain>
    </source>
</reference>
<gene>
    <name evidence="1" type="ORF">GV68_06435</name>
</gene>
<evidence type="ECO:0000313" key="2">
    <source>
        <dbReference type="Proteomes" id="UP000052167"/>
    </source>
</evidence>
<dbReference type="Proteomes" id="UP000052167">
    <property type="component" value="Unassembled WGS sequence"/>
</dbReference>
<dbReference type="OrthoDB" id="8283038at2"/>
<evidence type="ECO:0008006" key="3">
    <source>
        <dbReference type="Google" id="ProtNLM"/>
    </source>
</evidence>
<proteinExistence type="predicted"/>